<sequence length="285" mass="30773">MRVLVIGATGMFGHACFEAFARDARFEAWGTMRSEGARAQFPEAARARLIAGVDAGDFGSIVRAFAKARPALVVNAVGIVKQLSSADDPLVALPLNSLFPHQLAQLCAAAGARMVHISTDCVFAGTRGGYTEADITDAKDLYGRSKAMGEVTAAPHVLTLRTSGIGRELGTQRGLVEWFLHAEGRVKGFTKAMYSGLPWVEISRVIRDVVVPRPELSGLYHLASAPISKYDLLRLVATEFRRQIEIVPDDGLVLDRTLDGSRFAAATGYHTPAWPALVAMMAQHR</sequence>
<comment type="catalytic activity">
    <reaction evidence="5">
        <text>dTDP-beta-L-rhamnose + NADP(+) = dTDP-4-dehydro-beta-L-rhamnose + NADPH + H(+)</text>
        <dbReference type="Rhea" id="RHEA:21796"/>
        <dbReference type="ChEBI" id="CHEBI:15378"/>
        <dbReference type="ChEBI" id="CHEBI:57510"/>
        <dbReference type="ChEBI" id="CHEBI:57783"/>
        <dbReference type="ChEBI" id="CHEBI:58349"/>
        <dbReference type="ChEBI" id="CHEBI:62830"/>
        <dbReference type="EC" id="1.1.1.133"/>
    </reaction>
</comment>
<comment type="similarity">
    <text evidence="2 6">Belongs to the dTDP-4-dehydrorhamnose reductase family.</text>
</comment>
<dbReference type="GO" id="GO:0019305">
    <property type="term" value="P:dTDP-rhamnose biosynthetic process"/>
    <property type="evidence" value="ECO:0007669"/>
    <property type="project" value="TreeGrafter"/>
</dbReference>
<dbReference type="RefSeq" id="WP_367885360.1">
    <property type="nucleotide sequence ID" value="NZ_CP130612.1"/>
</dbReference>
<dbReference type="Gene3D" id="3.40.50.720">
    <property type="entry name" value="NAD(P)-binding Rossmann-like Domain"/>
    <property type="match status" value="1"/>
</dbReference>
<dbReference type="GO" id="GO:0008831">
    <property type="term" value="F:dTDP-4-dehydrorhamnose reductase activity"/>
    <property type="evidence" value="ECO:0007669"/>
    <property type="project" value="UniProtKB-EC"/>
</dbReference>
<evidence type="ECO:0000313" key="10">
    <source>
        <dbReference type="Proteomes" id="UP001229955"/>
    </source>
</evidence>
<proteinExistence type="inferred from homology"/>
<evidence type="ECO:0000256" key="5">
    <source>
        <dbReference type="ARBA" id="ARBA00048200"/>
    </source>
</evidence>
<dbReference type="AlphaFoldDB" id="A0AA49JV96"/>
<evidence type="ECO:0000313" key="9">
    <source>
        <dbReference type="EMBL" id="WKW15389.1"/>
    </source>
</evidence>
<evidence type="ECO:0000259" key="7">
    <source>
        <dbReference type="Pfam" id="PF04321"/>
    </source>
</evidence>
<dbReference type="PANTHER" id="PTHR10491:SF4">
    <property type="entry name" value="METHIONINE ADENOSYLTRANSFERASE 2 SUBUNIT BETA"/>
    <property type="match status" value="1"/>
</dbReference>
<keyword evidence="10" id="KW-1185">Reference proteome</keyword>
<accession>A0AA49JV96</accession>
<evidence type="ECO:0000256" key="4">
    <source>
        <dbReference type="ARBA" id="ARBA00017099"/>
    </source>
</evidence>
<comment type="pathway">
    <text evidence="1 6">Carbohydrate biosynthesis; dTDP-L-rhamnose biosynthesis.</text>
</comment>
<dbReference type="CDD" id="cd05254">
    <property type="entry name" value="dTDP_HR_like_SDR_e"/>
    <property type="match status" value="1"/>
</dbReference>
<reference evidence="8" key="1">
    <citation type="submission" date="2023-07" db="EMBL/GenBank/DDBJ databases">
        <authorList>
            <person name="Haufschild T."/>
            <person name="Kallscheuer N."/>
            <person name="Hammer J."/>
            <person name="Kohn T."/>
            <person name="Kabuu M."/>
            <person name="Jogler M."/>
            <person name="Wohfarth N."/>
            <person name="Heuer A."/>
            <person name="Rohde M."/>
            <person name="van Teeseling M.C.F."/>
            <person name="Jogler C."/>
        </authorList>
    </citation>
    <scope>NUCLEOTIDE SEQUENCE</scope>
    <source>
        <strain evidence="8">Strain 138</strain>
        <strain evidence="9">Strain 318</strain>
    </source>
</reference>
<gene>
    <name evidence="8" type="ORF">Strain138_001775</name>
    <name evidence="9" type="ORF">Strain318_001774</name>
</gene>
<dbReference type="KEGG" id="pspc:Strain318_001774"/>
<evidence type="ECO:0000256" key="2">
    <source>
        <dbReference type="ARBA" id="ARBA00010944"/>
    </source>
</evidence>
<evidence type="ECO:0000256" key="6">
    <source>
        <dbReference type="RuleBase" id="RU364082"/>
    </source>
</evidence>
<dbReference type="EMBL" id="CP130612">
    <property type="protein sequence ID" value="WKW12482.1"/>
    <property type="molecule type" value="Genomic_DNA"/>
</dbReference>
<accession>A0AA49Q850</accession>
<protein>
    <recommendedName>
        <fullName evidence="4 6">dTDP-4-dehydrorhamnose reductase</fullName>
        <ecNumber evidence="3 6">1.1.1.133</ecNumber>
    </recommendedName>
</protein>
<dbReference type="InterPro" id="IPR029903">
    <property type="entry name" value="RmlD-like-bd"/>
</dbReference>
<keyword evidence="6" id="KW-0560">Oxidoreductase</keyword>
<dbReference type="PANTHER" id="PTHR10491">
    <property type="entry name" value="DTDP-4-DEHYDRORHAMNOSE REDUCTASE"/>
    <property type="match status" value="1"/>
</dbReference>
<dbReference type="Proteomes" id="UP001229955">
    <property type="component" value="Chromosome"/>
</dbReference>
<dbReference type="EC" id="1.1.1.133" evidence="3 6"/>
<evidence type="ECO:0000256" key="1">
    <source>
        <dbReference type="ARBA" id="ARBA00004781"/>
    </source>
</evidence>
<dbReference type="GO" id="GO:0005829">
    <property type="term" value="C:cytosol"/>
    <property type="evidence" value="ECO:0007669"/>
    <property type="project" value="TreeGrafter"/>
</dbReference>
<organism evidence="8">
    <name type="scientific">Pseudogemmatithrix spongiicola</name>
    <dbReference type="NCBI Taxonomy" id="3062599"/>
    <lineage>
        <taxon>Bacteria</taxon>
        <taxon>Pseudomonadati</taxon>
        <taxon>Gemmatimonadota</taxon>
        <taxon>Gemmatimonadia</taxon>
        <taxon>Gemmatimonadales</taxon>
        <taxon>Gemmatimonadaceae</taxon>
        <taxon>Pseudogemmatithrix</taxon>
    </lineage>
</organism>
<dbReference type="EMBL" id="CP130613">
    <property type="protein sequence ID" value="WKW15389.1"/>
    <property type="molecule type" value="Genomic_DNA"/>
</dbReference>
<keyword evidence="6" id="KW-0521">NADP</keyword>
<evidence type="ECO:0000256" key="3">
    <source>
        <dbReference type="ARBA" id="ARBA00012929"/>
    </source>
</evidence>
<dbReference type="InterPro" id="IPR005913">
    <property type="entry name" value="dTDP_dehydrorham_reduct"/>
</dbReference>
<comment type="function">
    <text evidence="6">Catalyzes the reduction of dTDP-6-deoxy-L-lyxo-4-hexulose to yield dTDP-L-rhamnose.</text>
</comment>
<name>A0AA49JV96_9BACT</name>
<dbReference type="SUPFAM" id="SSF51735">
    <property type="entry name" value="NAD(P)-binding Rossmann-fold domains"/>
    <property type="match status" value="1"/>
</dbReference>
<dbReference type="Pfam" id="PF04321">
    <property type="entry name" value="RmlD_sub_bind"/>
    <property type="match status" value="1"/>
</dbReference>
<feature type="domain" description="RmlD-like substrate binding" evidence="7">
    <location>
        <begin position="1"/>
        <end position="243"/>
    </location>
</feature>
<dbReference type="InterPro" id="IPR036291">
    <property type="entry name" value="NAD(P)-bd_dom_sf"/>
</dbReference>
<evidence type="ECO:0000313" key="8">
    <source>
        <dbReference type="EMBL" id="WKW12482.1"/>
    </source>
</evidence>